<dbReference type="Pfam" id="PF23241">
    <property type="entry name" value="HAT_PRP39_C"/>
    <property type="match status" value="1"/>
</dbReference>
<dbReference type="GO" id="GO:0000395">
    <property type="term" value="P:mRNA 5'-splice site recognition"/>
    <property type="evidence" value="ECO:0007669"/>
    <property type="project" value="TreeGrafter"/>
</dbReference>
<comment type="caution">
    <text evidence="8">The sequence shown here is derived from an EMBL/GenBank/DDBJ whole genome shotgun (WGS) entry which is preliminary data.</text>
</comment>
<sequence>MSSAASYPPFTPVDTAPPKHLVKDEVESPSISSTNALARFEFEAGHGREGTKILMVEWEDDDTTRGIRGDWHISWESKTTVLPADDQPNNDVNRIYFLLPPGVAVPSSVTLTHQPKDTSKAVVVWHTNPLPAIFPPELGASARAAGKKGILHTIWAKKRLQVLQKEIEVESKSNVEGIGFLMAVQEKEWIEQTFGVTAKPIGLNLSLAEPTVAPLGPASPRSPGGGRLMEKLRGLKLGTSDKDLSSKSEPGDMLHSNPLSPESSDVAVSSFAAFKGANPSVLAAKPPQPPQPASRKVAAHSPPPSLVAQQQEFSGMASLNAFTAPASTPAFESRGTPLPDDDKNDGLFALPISPRSPETSKSPFSFTANETSKYLKGESAAESTPTLTHDCRFSFPTSHFLHFSTAPTLARTMAYVPSGRGAVMQLRYGGDDEAAPEIQKLLAAVYENEDSYEAWDKLALDLPTLHGGSITRNSNPEVIQFARNVYDTLLAKFPLFYGYWKTYAGMEFAIGGTDTAEMVYERGVSCISNSVDLWTAYCGFKMDMYHDQDVIRPLFEYAAEQVGMDFQGFPFWEKYIEFELKYDRPANVSKILMRTVGLPLYQYAQIYRKLQTAIQTRPLTDFESPDRLVEMANDIRSRATHAGTPNLPDTEIDRIIRLDLEKYYYEIHSNVGVEVRDRWAFESSLKRSYFTVDDVTEEELDMWRKYLDFEEKRKNYVHTKFLYERCVVVCASYPEFWLRYARWMSAQPGKAEDARNIYARACTIFAPIAEPSIRLHWARFEEKMGRYLLARDIHMSILDILPTHVETMLSLANLDRRWIGIDAALYILDDLAKQRTSDIGGQLAAEQARILYQCQGSPDAARQVFNAKFPLCKDSEAFWLAWLDFEINQHNSAETPDAAHLRIKAPYMEYLLQQGGQGMAKEYVQMDMMINGYVCSTAGLRLSLPPLPNPLQIMSPSRGDLTTPAACLTTAILDFLSRLDHFSSCKHIDLSGLPSSTSTTCPNSHLAPITTLFTASTMISS</sequence>
<keyword evidence="9" id="KW-1185">Reference proteome</keyword>
<evidence type="ECO:0000256" key="2">
    <source>
        <dbReference type="ARBA" id="ARBA00022664"/>
    </source>
</evidence>
<keyword evidence="4" id="KW-0508">mRNA splicing</keyword>
<comment type="subcellular location">
    <subcellularLocation>
        <location evidence="1">Nucleus</location>
    </subcellularLocation>
</comment>
<evidence type="ECO:0000256" key="3">
    <source>
        <dbReference type="ARBA" id="ARBA00022737"/>
    </source>
</evidence>
<protein>
    <submittedName>
        <fullName evidence="8">Uncharacterized protein</fullName>
    </submittedName>
</protein>
<feature type="region of interest" description="Disordered" evidence="7">
    <location>
        <begin position="327"/>
        <end position="365"/>
    </location>
</feature>
<dbReference type="SMART" id="SM00386">
    <property type="entry name" value="HAT"/>
    <property type="match status" value="6"/>
</dbReference>
<evidence type="ECO:0000313" key="8">
    <source>
        <dbReference type="EMBL" id="KAF2740449.1"/>
    </source>
</evidence>
<dbReference type="Pfam" id="PF23240">
    <property type="entry name" value="HAT_PRP39_N"/>
    <property type="match status" value="1"/>
</dbReference>
<dbReference type="GO" id="GO:0071004">
    <property type="term" value="C:U2-type prespliceosome"/>
    <property type="evidence" value="ECO:0007669"/>
    <property type="project" value="TreeGrafter"/>
</dbReference>
<evidence type="ECO:0000256" key="5">
    <source>
        <dbReference type="ARBA" id="ARBA00023242"/>
    </source>
</evidence>
<dbReference type="PANTHER" id="PTHR17204">
    <property type="entry name" value="PRE-MRNA PROCESSING PROTEIN PRP39-RELATED"/>
    <property type="match status" value="1"/>
</dbReference>
<keyword evidence="2" id="KW-0507">mRNA processing</keyword>
<keyword evidence="5" id="KW-0539">Nucleus</keyword>
<dbReference type="InterPro" id="IPR003107">
    <property type="entry name" value="HAT"/>
</dbReference>
<dbReference type="GO" id="GO:0000243">
    <property type="term" value="C:commitment complex"/>
    <property type="evidence" value="ECO:0007669"/>
    <property type="project" value="TreeGrafter"/>
</dbReference>
<feature type="compositionally biased region" description="Polar residues" evidence="7">
    <location>
        <begin position="356"/>
        <end position="365"/>
    </location>
</feature>
<reference evidence="8" key="1">
    <citation type="journal article" date="2020" name="Stud. Mycol.">
        <title>101 Dothideomycetes genomes: a test case for predicting lifestyles and emergence of pathogens.</title>
        <authorList>
            <person name="Haridas S."/>
            <person name="Albert R."/>
            <person name="Binder M."/>
            <person name="Bloem J."/>
            <person name="Labutti K."/>
            <person name="Salamov A."/>
            <person name="Andreopoulos B."/>
            <person name="Baker S."/>
            <person name="Barry K."/>
            <person name="Bills G."/>
            <person name="Bluhm B."/>
            <person name="Cannon C."/>
            <person name="Castanera R."/>
            <person name="Culley D."/>
            <person name="Daum C."/>
            <person name="Ezra D."/>
            <person name="Gonzalez J."/>
            <person name="Henrissat B."/>
            <person name="Kuo A."/>
            <person name="Liang C."/>
            <person name="Lipzen A."/>
            <person name="Lutzoni F."/>
            <person name="Magnuson J."/>
            <person name="Mondo S."/>
            <person name="Nolan M."/>
            <person name="Ohm R."/>
            <person name="Pangilinan J."/>
            <person name="Park H.-J."/>
            <person name="Ramirez L."/>
            <person name="Alfaro M."/>
            <person name="Sun H."/>
            <person name="Tritt A."/>
            <person name="Yoshinaga Y."/>
            <person name="Zwiers L.-H."/>
            <person name="Turgeon B."/>
            <person name="Goodwin S."/>
            <person name="Spatafora J."/>
            <person name="Crous P."/>
            <person name="Grigoriev I."/>
        </authorList>
    </citation>
    <scope>NUCLEOTIDE SEQUENCE</scope>
    <source>
        <strain evidence="8">CBS 125425</strain>
    </source>
</reference>
<dbReference type="AlphaFoldDB" id="A0A9P4RBX6"/>
<evidence type="ECO:0000256" key="6">
    <source>
        <dbReference type="ARBA" id="ARBA00038019"/>
    </source>
</evidence>
<evidence type="ECO:0000256" key="7">
    <source>
        <dbReference type="SAM" id="MobiDB-lite"/>
    </source>
</evidence>
<dbReference type="GO" id="GO:0005685">
    <property type="term" value="C:U1 snRNP"/>
    <property type="evidence" value="ECO:0007669"/>
    <property type="project" value="TreeGrafter"/>
</dbReference>
<dbReference type="InterPro" id="IPR059164">
    <property type="entry name" value="HAT_PRP39_C"/>
</dbReference>
<feature type="region of interest" description="Disordered" evidence="7">
    <location>
        <begin position="280"/>
        <end position="306"/>
    </location>
</feature>
<dbReference type="EMBL" id="ML996100">
    <property type="protein sequence ID" value="KAF2740449.1"/>
    <property type="molecule type" value="Genomic_DNA"/>
</dbReference>
<feature type="region of interest" description="Disordered" evidence="7">
    <location>
        <begin position="238"/>
        <end position="262"/>
    </location>
</feature>
<dbReference type="Proteomes" id="UP000799444">
    <property type="component" value="Unassembled WGS sequence"/>
</dbReference>
<accession>A0A9P4RBX6</accession>
<proteinExistence type="inferred from homology"/>
<dbReference type="PANTHER" id="PTHR17204:SF5">
    <property type="entry name" value="PRE-MRNA-PROCESSING FACTOR 39"/>
    <property type="match status" value="1"/>
</dbReference>
<evidence type="ECO:0000256" key="4">
    <source>
        <dbReference type="ARBA" id="ARBA00023187"/>
    </source>
</evidence>
<dbReference type="InterPro" id="IPR011990">
    <property type="entry name" value="TPR-like_helical_dom_sf"/>
</dbReference>
<dbReference type="OrthoDB" id="10265668at2759"/>
<evidence type="ECO:0000256" key="1">
    <source>
        <dbReference type="ARBA" id="ARBA00004123"/>
    </source>
</evidence>
<dbReference type="SUPFAM" id="SSF48452">
    <property type="entry name" value="TPR-like"/>
    <property type="match status" value="1"/>
</dbReference>
<keyword evidence="3" id="KW-0677">Repeat</keyword>
<feature type="compositionally biased region" description="Basic and acidic residues" evidence="7">
    <location>
        <begin position="238"/>
        <end position="252"/>
    </location>
</feature>
<evidence type="ECO:0000313" key="9">
    <source>
        <dbReference type="Proteomes" id="UP000799444"/>
    </source>
</evidence>
<gene>
    <name evidence="8" type="ORF">EJ04DRAFT_531088</name>
</gene>
<name>A0A9P4RBX6_9PLEO</name>
<comment type="similarity">
    <text evidence="6">Belongs to the PRP39 family.</text>
</comment>
<dbReference type="Gene3D" id="1.25.40.10">
    <property type="entry name" value="Tetratricopeptide repeat domain"/>
    <property type="match status" value="2"/>
</dbReference>
<organism evidence="8 9">
    <name type="scientific">Polyplosphaeria fusca</name>
    <dbReference type="NCBI Taxonomy" id="682080"/>
    <lineage>
        <taxon>Eukaryota</taxon>
        <taxon>Fungi</taxon>
        <taxon>Dikarya</taxon>
        <taxon>Ascomycota</taxon>
        <taxon>Pezizomycotina</taxon>
        <taxon>Dothideomycetes</taxon>
        <taxon>Pleosporomycetidae</taxon>
        <taxon>Pleosporales</taxon>
        <taxon>Tetraplosphaeriaceae</taxon>
        <taxon>Polyplosphaeria</taxon>
    </lineage>
</organism>
<dbReference type="GO" id="GO:0030627">
    <property type="term" value="F:pre-mRNA 5'-splice site binding"/>
    <property type="evidence" value="ECO:0007669"/>
    <property type="project" value="TreeGrafter"/>
</dbReference>
<dbReference type="FunFam" id="1.25.40.10:FF:000064">
    <property type="entry name" value="Putative pre-mrna-processing factor 39"/>
    <property type="match status" value="1"/>
</dbReference>